<gene>
    <name evidence="1" type="ORF">NDU88_002611</name>
</gene>
<protein>
    <submittedName>
        <fullName evidence="1">Uncharacterized protein</fullName>
    </submittedName>
</protein>
<proteinExistence type="predicted"/>
<dbReference type="Proteomes" id="UP001066276">
    <property type="component" value="Chromosome 7"/>
</dbReference>
<organism evidence="1 2">
    <name type="scientific">Pleurodeles waltl</name>
    <name type="common">Iberian ribbed newt</name>
    <dbReference type="NCBI Taxonomy" id="8319"/>
    <lineage>
        <taxon>Eukaryota</taxon>
        <taxon>Metazoa</taxon>
        <taxon>Chordata</taxon>
        <taxon>Craniata</taxon>
        <taxon>Vertebrata</taxon>
        <taxon>Euteleostomi</taxon>
        <taxon>Amphibia</taxon>
        <taxon>Batrachia</taxon>
        <taxon>Caudata</taxon>
        <taxon>Salamandroidea</taxon>
        <taxon>Salamandridae</taxon>
        <taxon>Pleurodelinae</taxon>
        <taxon>Pleurodeles</taxon>
    </lineage>
</organism>
<reference evidence="1" key="1">
    <citation type="journal article" date="2022" name="bioRxiv">
        <title>Sequencing and chromosome-scale assembly of the giantPleurodeles waltlgenome.</title>
        <authorList>
            <person name="Brown T."/>
            <person name="Elewa A."/>
            <person name="Iarovenko S."/>
            <person name="Subramanian E."/>
            <person name="Araus A.J."/>
            <person name="Petzold A."/>
            <person name="Susuki M."/>
            <person name="Suzuki K.-i.T."/>
            <person name="Hayashi T."/>
            <person name="Toyoda A."/>
            <person name="Oliveira C."/>
            <person name="Osipova E."/>
            <person name="Leigh N.D."/>
            <person name="Simon A."/>
            <person name="Yun M.H."/>
        </authorList>
    </citation>
    <scope>NUCLEOTIDE SEQUENCE</scope>
    <source>
        <strain evidence="1">20211129_DDA</strain>
        <tissue evidence="1">Liver</tissue>
    </source>
</reference>
<sequence>MDEIAPRQTLSSHRASIIQVGLPQELRLIKTEFILSPTRGYPPPTSPSFPAELRTELLAAGHPDMDCDQTAVKCLG</sequence>
<keyword evidence="2" id="KW-1185">Reference proteome</keyword>
<evidence type="ECO:0000313" key="2">
    <source>
        <dbReference type="Proteomes" id="UP001066276"/>
    </source>
</evidence>
<dbReference type="EMBL" id="JANPWB010000011">
    <property type="protein sequence ID" value="KAJ1124150.1"/>
    <property type="molecule type" value="Genomic_DNA"/>
</dbReference>
<name>A0AAV7PAI8_PLEWA</name>
<dbReference type="AlphaFoldDB" id="A0AAV7PAI8"/>
<accession>A0AAV7PAI8</accession>
<comment type="caution">
    <text evidence="1">The sequence shown here is derived from an EMBL/GenBank/DDBJ whole genome shotgun (WGS) entry which is preliminary data.</text>
</comment>
<evidence type="ECO:0000313" key="1">
    <source>
        <dbReference type="EMBL" id="KAJ1124150.1"/>
    </source>
</evidence>